<accession>A0A921LQN3</accession>
<name>A0A921LQN3_9ACTN</name>
<evidence type="ECO:0000313" key="1">
    <source>
        <dbReference type="EMBL" id="HJG31151.1"/>
    </source>
</evidence>
<gene>
    <name evidence="1" type="ORF">K8U80_07110</name>
</gene>
<dbReference type="AlphaFoldDB" id="A0A921LQN3"/>
<sequence length="91" mass="9779">MAEESTFDQLQGGIPLSDDALADVDGGLASAAPPPNWELVDSGRIRWWCGVCDSYASPYGVKERPKKCPNCGADMSHISPSADNIISTKYF</sequence>
<dbReference type="EMBL" id="DYVF01000044">
    <property type="protein sequence ID" value="HJG31151.1"/>
    <property type="molecule type" value="Genomic_DNA"/>
</dbReference>
<proteinExistence type="predicted"/>
<dbReference type="Proteomes" id="UP000746751">
    <property type="component" value="Unassembled WGS sequence"/>
</dbReference>
<reference evidence="1" key="2">
    <citation type="submission" date="2021-09" db="EMBL/GenBank/DDBJ databases">
        <authorList>
            <person name="Gilroy R."/>
        </authorList>
    </citation>
    <scope>NUCLEOTIDE SEQUENCE</scope>
    <source>
        <strain evidence="1">ChiGjej2B2-7701</strain>
    </source>
</reference>
<dbReference type="SUPFAM" id="SSF57802">
    <property type="entry name" value="Rubredoxin-like"/>
    <property type="match status" value="1"/>
</dbReference>
<comment type="caution">
    <text evidence="1">The sequence shown here is derived from an EMBL/GenBank/DDBJ whole genome shotgun (WGS) entry which is preliminary data.</text>
</comment>
<reference evidence="1" key="1">
    <citation type="journal article" date="2021" name="PeerJ">
        <title>Extensive microbial diversity within the chicken gut microbiome revealed by metagenomics and culture.</title>
        <authorList>
            <person name="Gilroy R."/>
            <person name="Ravi A."/>
            <person name="Getino M."/>
            <person name="Pursley I."/>
            <person name="Horton D.L."/>
            <person name="Alikhan N.F."/>
            <person name="Baker D."/>
            <person name="Gharbi K."/>
            <person name="Hall N."/>
            <person name="Watson M."/>
            <person name="Adriaenssens E.M."/>
            <person name="Foster-Nyarko E."/>
            <person name="Jarju S."/>
            <person name="Secka A."/>
            <person name="Antonio M."/>
            <person name="Oren A."/>
            <person name="Chaudhuri R.R."/>
            <person name="La Ragione R."/>
            <person name="Hildebrand F."/>
            <person name="Pallen M.J."/>
        </authorList>
    </citation>
    <scope>NUCLEOTIDE SEQUENCE</scope>
    <source>
        <strain evidence="1">ChiGjej2B2-7701</strain>
    </source>
</reference>
<organism evidence="1 2">
    <name type="scientific">Collinsella ihumii</name>
    <dbReference type="NCBI Taxonomy" id="1720204"/>
    <lineage>
        <taxon>Bacteria</taxon>
        <taxon>Bacillati</taxon>
        <taxon>Actinomycetota</taxon>
        <taxon>Coriobacteriia</taxon>
        <taxon>Coriobacteriales</taxon>
        <taxon>Coriobacteriaceae</taxon>
        <taxon>Collinsella</taxon>
    </lineage>
</organism>
<evidence type="ECO:0000313" key="2">
    <source>
        <dbReference type="Proteomes" id="UP000746751"/>
    </source>
</evidence>
<protein>
    <submittedName>
        <fullName evidence="1">Uncharacterized protein</fullName>
    </submittedName>
</protein>